<gene>
    <name evidence="1" type="ORF">NM688_g4331</name>
</gene>
<name>A0ACC1T391_9APHY</name>
<proteinExistence type="predicted"/>
<keyword evidence="2" id="KW-1185">Reference proteome</keyword>
<sequence length="460" mass="51657">MQPNESNCDSLQAQTRLRTRIYTYTCDSPSPSKTRRSSPSLNPSQSTPTPPALIDFGSECSSRKRKHGVETTDADDELPVLGANPRKRTRKGVRTIEQASQDASSTQRKKTKKKQRGYAPPEVYEHLHMLPDYLEQYLDVMFCGIKLFVCGDRPSLRTFDQSFLGMPAFIGYDVCYKSIPTVLTTNLVDRPSAEQSELSSDEMRAAVPDLVSKILKFRPRVVCFLAKSIWEIFIREVFRIFQDITSPPLPSTPTKSSPGPSRNGTPKLVASRFFPREETPVDDPAEGSPGIPGATKRKKGRRVAMPKYSFDWGLQPFKVVHRQLYDTPLLVKETLFFVVPSPSARVVRYQWWHKVEKFQLLKSCIHDVKASRIDTSNMHIIPSDRISSKSIYCYCAAILSLSSLAHSHLCVVVLSAVYSGSCSTHAHAPPVQGIIWGSDARLARLSRFRFLSSVRSPDTP</sequence>
<organism evidence="1 2">
    <name type="scientific">Phlebia brevispora</name>
    <dbReference type="NCBI Taxonomy" id="194682"/>
    <lineage>
        <taxon>Eukaryota</taxon>
        <taxon>Fungi</taxon>
        <taxon>Dikarya</taxon>
        <taxon>Basidiomycota</taxon>
        <taxon>Agaricomycotina</taxon>
        <taxon>Agaricomycetes</taxon>
        <taxon>Polyporales</taxon>
        <taxon>Meruliaceae</taxon>
        <taxon>Phlebia</taxon>
    </lineage>
</organism>
<evidence type="ECO:0000313" key="2">
    <source>
        <dbReference type="Proteomes" id="UP001148662"/>
    </source>
</evidence>
<reference evidence="1" key="1">
    <citation type="submission" date="2022-07" db="EMBL/GenBank/DDBJ databases">
        <title>Genome Sequence of Phlebia brevispora.</title>
        <authorList>
            <person name="Buettner E."/>
        </authorList>
    </citation>
    <scope>NUCLEOTIDE SEQUENCE</scope>
    <source>
        <strain evidence="1">MPL23</strain>
    </source>
</reference>
<accession>A0ACC1T391</accession>
<comment type="caution">
    <text evidence="1">The sequence shown here is derived from an EMBL/GenBank/DDBJ whole genome shotgun (WGS) entry which is preliminary data.</text>
</comment>
<evidence type="ECO:0000313" key="1">
    <source>
        <dbReference type="EMBL" id="KAJ3552107.1"/>
    </source>
</evidence>
<protein>
    <submittedName>
        <fullName evidence="1">Uncharacterized protein</fullName>
    </submittedName>
</protein>
<dbReference type="Proteomes" id="UP001148662">
    <property type="component" value="Unassembled WGS sequence"/>
</dbReference>
<dbReference type="EMBL" id="JANHOG010000705">
    <property type="protein sequence ID" value="KAJ3552107.1"/>
    <property type="molecule type" value="Genomic_DNA"/>
</dbReference>